<keyword evidence="1" id="KW-0812">Transmembrane</keyword>
<dbReference type="EMBL" id="KQ109780">
    <property type="protein sequence ID" value="KMS65374.1"/>
    <property type="molecule type" value="Genomic_DNA"/>
</dbReference>
<feature type="non-terminal residue" evidence="2">
    <location>
        <position position="1"/>
    </location>
</feature>
<keyword evidence="1" id="KW-0472">Membrane</keyword>
<feature type="non-terminal residue" evidence="2">
    <location>
        <position position="141"/>
    </location>
</feature>
<keyword evidence="1" id="KW-1133">Transmembrane helix</keyword>
<dbReference type="Gramene" id="KMS65374">
    <property type="protein sequence ID" value="KMS65374"/>
    <property type="gene ID" value="BVRB_036640"/>
</dbReference>
<evidence type="ECO:0000313" key="3">
    <source>
        <dbReference type="Proteomes" id="UP000035740"/>
    </source>
</evidence>
<accession>A0A0J7YPA8</accession>
<organism evidence="2 3">
    <name type="scientific">Beta vulgaris subsp. vulgaris</name>
    <name type="common">Beet</name>
    <dbReference type="NCBI Taxonomy" id="3555"/>
    <lineage>
        <taxon>Eukaryota</taxon>
        <taxon>Viridiplantae</taxon>
        <taxon>Streptophyta</taxon>
        <taxon>Embryophyta</taxon>
        <taxon>Tracheophyta</taxon>
        <taxon>Spermatophyta</taxon>
        <taxon>Magnoliopsida</taxon>
        <taxon>eudicotyledons</taxon>
        <taxon>Gunneridae</taxon>
        <taxon>Pentapetalae</taxon>
        <taxon>Caryophyllales</taxon>
        <taxon>Chenopodiaceae</taxon>
        <taxon>Betoideae</taxon>
        <taxon>Beta</taxon>
    </lineage>
</organism>
<name>A0A0J7YPA8_BETVV</name>
<feature type="transmembrane region" description="Helical" evidence="1">
    <location>
        <begin position="73"/>
        <end position="89"/>
    </location>
</feature>
<keyword evidence="3" id="KW-1185">Reference proteome</keyword>
<evidence type="ECO:0000313" key="2">
    <source>
        <dbReference type="EMBL" id="KMS65374.1"/>
    </source>
</evidence>
<feature type="transmembrane region" description="Helical" evidence="1">
    <location>
        <begin position="109"/>
        <end position="130"/>
    </location>
</feature>
<dbReference type="Proteomes" id="UP000035740">
    <property type="component" value="Unassembled WGS sequence"/>
</dbReference>
<feature type="transmembrane region" description="Helical" evidence="1">
    <location>
        <begin position="42"/>
        <end position="61"/>
    </location>
</feature>
<reference evidence="2 3" key="1">
    <citation type="journal article" date="2014" name="Nature">
        <title>The genome of the recently domesticated crop plant sugar beet (Beta vulgaris).</title>
        <authorList>
            <person name="Dohm J.C."/>
            <person name="Minoche A.E."/>
            <person name="Holtgrawe D."/>
            <person name="Capella-Gutierrez S."/>
            <person name="Zakrzewski F."/>
            <person name="Tafer H."/>
            <person name="Rupp O."/>
            <person name="Sorensen T.R."/>
            <person name="Stracke R."/>
            <person name="Reinhardt R."/>
            <person name="Goesmann A."/>
            <person name="Kraft T."/>
            <person name="Schulz B."/>
            <person name="Stadler P.F."/>
            <person name="Schmidt T."/>
            <person name="Gabaldon T."/>
            <person name="Lehrach H."/>
            <person name="Weisshaar B."/>
            <person name="Himmelbauer H."/>
        </authorList>
    </citation>
    <scope>NUCLEOTIDE SEQUENCE [LARGE SCALE GENOMIC DNA]</scope>
    <source>
        <tissue evidence="2">Taproot</tissue>
    </source>
</reference>
<protein>
    <submittedName>
        <fullName evidence="2">Uncharacterized protein</fullName>
    </submittedName>
</protein>
<sequence length="141" mass="15843">AAESEIGLLDSQLYHHEIERPSSGCCSCQSDTITGSPTFDNFVTPLFRVLLLLWFVFALSIRNADGCVPEPNWWVSFAIMCICIPFAYSTPNRHGTEFSQNWFRVGQGIFLFGLFTSGIGFTIHGVCNPYKALDRGFYPRC</sequence>
<dbReference type="AlphaFoldDB" id="A0A0J7YPA8"/>
<evidence type="ECO:0000256" key="1">
    <source>
        <dbReference type="SAM" id="Phobius"/>
    </source>
</evidence>
<proteinExistence type="predicted"/>
<gene>
    <name evidence="2" type="ORF">BVRB_036640</name>
</gene>